<reference evidence="2 3" key="1">
    <citation type="submission" date="2023-10" db="EMBL/GenBank/DDBJ databases">
        <title>Genomes of two closely related lineages of the louse Polyplax serrata with different host specificities.</title>
        <authorList>
            <person name="Martinu J."/>
            <person name="Tarabai H."/>
            <person name="Stefka J."/>
            <person name="Hypsa V."/>
        </authorList>
    </citation>
    <scope>NUCLEOTIDE SEQUENCE [LARGE SCALE GENOMIC DNA]</scope>
    <source>
        <strain evidence="2">HR10_N</strain>
    </source>
</reference>
<protein>
    <submittedName>
        <fullName evidence="2">Uncharacterized protein</fullName>
    </submittedName>
</protein>
<dbReference type="AlphaFoldDB" id="A0AAN8NYY7"/>
<sequence length="174" mass="20460">MLVVYLRWGRHFNVDCKTFVADQKFALSVGTVVSDFERRGDADFHVSIESGGGEEENRNKVQAWFQARGRNWELRDLLRMISSSKIFMKGTPEDPTKVGERQFGRKGKLANAENWQETMKDDEKNNGKKEMHKKIQEKTERWKTVRFSLNQRAFDPREQNRTTWKSAEFQVGRL</sequence>
<accession>A0AAN8NYY7</accession>
<gene>
    <name evidence="2" type="ORF">RUM43_008808</name>
</gene>
<dbReference type="EMBL" id="JAWJWE010000038">
    <property type="protein sequence ID" value="KAK6622956.1"/>
    <property type="molecule type" value="Genomic_DNA"/>
</dbReference>
<evidence type="ECO:0000313" key="3">
    <source>
        <dbReference type="Proteomes" id="UP001372834"/>
    </source>
</evidence>
<comment type="caution">
    <text evidence="2">The sequence shown here is derived from an EMBL/GenBank/DDBJ whole genome shotgun (WGS) entry which is preliminary data.</text>
</comment>
<evidence type="ECO:0000313" key="2">
    <source>
        <dbReference type="EMBL" id="KAK6622956.1"/>
    </source>
</evidence>
<evidence type="ECO:0000256" key="1">
    <source>
        <dbReference type="SAM" id="MobiDB-lite"/>
    </source>
</evidence>
<dbReference type="Proteomes" id="UP001372834">
    <property type="component" value="Unassembled WGS sequence"/>
</dbReference>
<organism evidence="2 3">
    <name type="scientific">Polyplax serrata</name>
    <name type="common">Common mouse louse</name>
    <dbReference type="NCBI Taxonomy" id="468196"/>
    <lineage>
        <taxon>Eukaryota</taxon>
        <taxon>Metazoa</taxon>
        <taxon>Ecdysozoa</taxon>
        <taxon>Arthropoda</taxon>
        <taxon>Hexapoda</taxon>
        <taxon>Insecta</taxon>
        <taxon>Pterygota</taxon>
        <taxon>Neoptera</taxon>
        <taxon>Paraneoptera</taxon>
        <taxon>Psocodea</taxon>
        <taxon>Troctomorpha</taxon>
        <taxon>Phthiraptera</taxon>
        <taxon>Anoplura</taxon>
        <taxon>Polyplacidae</taxon>
        <taxon>Polyplax</taxon>
    </lineage>
</organism>
<feature type="region of interest" description="Disordered" evidence="1">
    <location>
        <begin position="118"/>
        <end position="137"/>
    </location>
</feature>
<proteinExistence type="predicted"/>
<name>A0AAN8NYY7_POLSC</name>